<dbReference type="PROSITE" id="PS50850">
    <property type="entry name" value="MFS"/>
    <property type="match status" value="1"/>
</dbReference>
<comment type="subcellular location">
    <subcellularLocation>
        <location evidence="1">Membrane</location>
        <topology evidence="1">Multi-pass membrane protein</topology>
    </subcellularLocation>
</comment>
<dbReference type="Pfam" id="PF07690">
    <property type="entry name" value="MFS_1"/>
    <property type="match status" value="1"/>
</dbReference>
<keyword evidence="4 6" id="KW-1133">Transmembrane helix</keyword>
<feature type="transmembrane region" description="Helical" evidence="6">
    <location>
        <begin position="302"/>
        <end position="325"/>
    </location>
</feature>
<feature type="domain" description="Major facilitator superfamily (MFS) profile" evidence="7">
    <location>
        <begin position="84"/>
        <end position="555"/>
    </location>
</feature>
<dbReference type="OrthoDB" id="5086884at2759"/>
<dbReference type="InterPro" id="IPR020846">
    <property type="entry name" value="MFS_dom"/>
</dbReference>
<dbReference type="GO" id="GO:0030672">
    <property type="term" value="C:synaptic vesicle membrane"/>
    <property type="evidence" value="ECO:0007669"/>
    <property type="project" value="TreeGrafter"/>
</dbReference>
<evidence type="ECO:0000256" key="1">
    <source>
        <dbReference type="ARBA" id="ARBA00004141"/>
    </source>
</evidence>
<dbReference type="GO" id="GO:0043195">
    <property type="term" value="C:terminal bouton"/>
    <property type="evidence" value="ECO:0007669"/>
    <property type="project" value="TreeGrafter"/>
</dbReference>
<evidence type="ECO:0000256" key="4">
    <source>
        <dbReference type="ARBA" id="ARBA00022989"/>
    </source>
</evidence>
<comment type="caution">
    <text evidence="8">The sequence shown here is derived from an EMBL/GenBank/DDBJ whole genome shotgun (WGS) entry which is preliminary data.</text>
</comment>
<keyword evidence="9" id="KW-1185">Reference proteome</keyword>
<feature type="transmembrane region" description="Helical" evidence="6">
    <location>
        <begin position="410"/>
        <end position="430"/>
    </location>
</feature>
<reference evidence="8" key="1">
    <citation type="submission" date="2020-08" db="EMBL/GenBank/DDBJ databases">
        <title>Multicomponent nature underlies the extraordinary mechanical properties of spider dragline silk.</title>
        <authorList>
            <person name="Kono N."/>
            <person name="Nakamura H."/>
            <person name="Mori M."/>
            <person name="Yoshida Y."/>
            <person name="Ohtoshi R."/>
            <person name="Malay A.D."/>
            <person name="Moran D.A.P."/>
            <person name="Tomita M."/>
            <person name="Numata K."/>
            <person name="Arakawa K."/>
        </authorList>
    </citation>
    <scope>NUCLEOTIDE SEQUENCE</scope>
</reference>
<feature type="transmembrane region" description="Helical" evidence="6">
    <location>
        <begin position="83"/>
        <end position="106"/>
    </location>
</feature>
<feature type="transmembrane region" description="Helical" evidence="6">
    <location>
        <begin position="496"/>
        <end position="520"/>
    </location>
</feature>
<feature type="transmembrane region" description="Helical" evidence="6">
    <location>
        <begin position="331"/>
        <end position="350"/>
    </location>
</feature>
<organism evidence="8 9">
    <name type="scientific">Trichonephila inaurata madagascariensis</name>
    <dbReference type="NCBI Taxonomy" id="2747483"/>
    <lineage>
        <taxon>Eukaryota</taxon>
        <taxon>Metazoa</taxon>
        <taxon>Ecdysozoa</taxon>
        <taxon>Arthropoda</taxon>
        <taxon>Chelicerata</taxon>
        <taxon>Arachnida</taxon>
        <taxon>Araneae</taxon>
        <taxon>Araneomorphae</taxon>
        <taxon>Entelegynae</taxon>
        <taxon>Araneoidea</taxon>
        <taxon>Nephilidae</taxon>
        <taxon>Trichonephila</taxon>
        <taxon>Trichonephila inaurata</taxon>
    </lineage>
</organism>
<evidence type="ECO:0000256" key="5">
    <source>
        <dbReference type="ARBA" id="ARBA00023136"/>
    </source>
</evidence>
<dbReference type="GO" id="GO:0005335">
    <property type="term" value="F:serotonin:sodium:chloride symporter activity"/>
    <property type="evidence" value="ECO:0007669"/>
    <property type="project" value="TreeGrafter"/>
</dbReference>
<accession>A0A8X6IQH0</accession>
<keyword evidence="5 6" id="KW-0472">Membrane</keyword>
<evidence type="ECO:0000256" key="3">
    <source>
        <dbReference type="ARBA" id="ARBA00022692"/>
    </source>
</evidence>
<dbReference type="InterPro" id="IPR036259">
    <property type="entry name" value="MFS_trans_sf"/>
</dbReference>
<feature type="transmembrane region" description="Helical" evidence="6">
    <location>
        <begin position="235"/>
        <end position="257"/>
    </location>
</feature>
<evidence type="ECO:0000256" key="6">
    <source>
        <dbReference type="SAM" id="Phobius"/>
    </source>
</evidence>
<dbReference type="GO" id="GO:0015842">
    <property type="term" value="P:aminergic neurotransmitter loading into synaptic vesicle"/>
    <property type="evidence" value="ECO:0007669"/>
    <property type="project" value="TreeGrafter"/>
</dbReference>
<keyword evidence="2" id="KW-0813">Transport</keyword>
<dbReference type="SUPFAM" id="SSF103473">
    <property type="entry name" value="MFS general substrate transporter"/>
    <property type="match status" value="1"/>
</dbReference>
<name>A0A8X6IQH0_9ARAC</name>
<dbReference type="AlphaFoldDB" id="A0A8X6IQH0"/>
<dbReference type="PANTHER" id="PTHR23506:SF23">
    <property type="entry name" value="GH10249P"/>
    <property type="match status" value="1"/>
</dbReference>
<feature type="transmembrane region" description="Helical" evidence="6">
    <location>
        <begin position="437"/>
        <end position="457"/>
    </location>
</feature>
<evidence type="ECO:0000259" key="7">
    <source>
        <dbReference type="PROSITE" id="PS50850"/>
    </source>
</evidence>
<feature type="transmembrane region" description="Helical" evidence="6">
    <location>
        <begin position="469"/>
        <end position="489"/>
    </location>
</feature>
<dbReference type="CDD" id="cd17384">
    <property type="entry name" value="MFS_SLC18A1_2_VAT1_2"/>
    <property type="match status" value="1"/>
</dbReference>
<dbReference type="Proteomes" id="UP000886998">
    <property type="component" value="Unassembled WGS sequence"/>
</dbReference>
<evidence type="ECO:0000313" key="9">
    <source>
        <dbReference type="Proteomes" id="UP000886998"/>
    </source>
</evidence>
<dbReference type="PANTHER" id="PTHR23506">
    <property type="entry name" value="GH10249P"/>
    <property type="match status" value="1"/>
</dbReference>
<protein>
    <submittedName>
        <fullName evidence="8">Synaptic vesicular amine transporter</fullName>
    </submittedName>
</protein>
<proteinExistence type="predicted"/>
<dbReference type="EMBL" id="BMAV01027072">
    <property type="protein sequence ID" value="GFS56037.1"/>
    <property type="molecule type" value="Genomic_DNA"/>
</dbReference>
<evidence type="ECO:0000256" key="2">
    <source>
        <dbReference type="ARBA" id="ARBA00022448"/>
    </source>
</evidence>
<dbReference type="InterPro" id="IPR050930">
    <property type="entry name" value="MFS_Vesicular_Transporter"/>
</dbReference>
<feature type="transmembrane region" description="Helical" evidence="6">
    <location>
        <begin position="371"/>
        <end position="390"/>
    </location>
</feature>
<sequence length="592" mass="64771">MDVKESLSGYLKEYSSTRNEIFMNDSNLDRIPIQETHLQPCHSISIVPQTISYYPREKVSGILNMELPQSQGCLSQLRESRRLILLIVAIALLLDNMLLTSVVPIIPSFLYHLRHHPVGTITIPETQISKDALPIPDVPLNDENAPYFLSYFQRPIENRDLPGFTVVPNDVFWKFTNSPSDLVSSTSQPEKMNSATMTRHQDLVDENFEVSLMFASKPLVQAFANPFIGPISNKIGYSIIMFTGFLILITTSLSFAIGNTYTTLFMARALQGVGSSCTSVAGMGMLADIYPDDAERGNAMALALGGLALGVLIGPVFGGTLYEFVGKSTPFLILAGLALLDGVLQLLVLQPKVRKQKQEEGASLWTLIKDPYIMVAAGAITFSNIGIAVLEPSLPLWMMDRMNASKWQQGVAFLPASISYLIGTNLFGPLGHKMGRWLAAMIGLIVIGVCLICVPLARSIEELIPANAGIGFAIGMVDSSMMPMLGYLVDIRHTSVYGCVYAIADVAFCLGFIIGPVFSATIVQKFGFEGSVCAVAFTSFLFAPLLVFLRKPVAKDTLKIVSQKNSSKYKLQSDELDEEATPKNFIDEPVCY</sequence>
<keyword evidence="3 6" id="KW-0812">Transmembrane</keyword>
<dbReference type="Gene3D" id="1.20.1250.20">
    <property type="entry name" value="MFS general substrate transporter like domains"/>
    <property type="match status" value="1"/>
</dbReference>
<evidence type="ECO:0000313" key="8">
    <source>
        <dbReference type="EMBL" id="GFS56037.1"/>
    </source>
</evidence>
<feature type="transmembrane region" description="Helical" evidence="6">
    <location>
        <begin position="526"/>
        <end position="549"/>
    </location>
</feature>
<gene>
    <name evidence="8" type="primary">SLC18A2</name>
    <name evidence="8" type="ORF">TNIN_394491</name>
</gene>
<dbReference type="FunFam" id="1.20.1250.20:FF:000145">
    <property type="entry name" value="Chromaffin granule amine transporter"/>
    <property type="match status" value="1"/>
</dbReference>
<dbReference type="InterPro" id="IPR011701">
    <property type="entry name" value="MFS"/>
</dbReference>